<dbReference type="RefSeq" id="WP_061465149.1">
    <property type="nucleotide sequence ID" value="NZ_CP011008.1"/>
</dbReference>
<dbReference type="AlphaFoldDB" id="A0AAW7I751"/>
<name>A0AAW7I751_9BACI</name>
<reference evidence="1" key="1">
    <citation type="submission" date="2023-06" db="EMBL/GenBank/DDBJ databases">
        <title>Comparative genomics of Bacillaceae isolates and their secondary metabolite potential.</title>
        <authorList>
            <person name="Song L."/>
            <person name="Nielsen L.J."/>
            <person name="Mohite O."/>
            <person name="Xu X."/>
            <person name="Weber T."/>
            <person name="Kovacs A.T."/>
        </authorList>
    </citation>
    <scope>NUCLEOTIDE SEQUENCE</scope>
    <source>
        <strain evidence="1">D8_B_37</strain>
    </source>
</reference>
<evidence type="ECO:0000313" key="1">
    <source>
        <dbReference type="EMBL" id="MDM5451855.1"/>
    </source>
</evidence>
<organism evidence="1 2">
    <name type="scientific">Peribacillus simplex</name>
    <dbReference type="NCBI Taxonomy" id="1478"/>
    <lineage>
        <taxon>Bacteria</taxon>
        <taxon>Bacillati</taxon>
        <taxon>Bacillota</taxon>
        <taxon>Bacilli</taxon>
        <taxon>Bacillales</taxon>
        <taxon>Bacillaceae</taxon>
        <taxon>Peribacillus</taxon>
    </lineage>
</organism>
<sequence>MNFIKRAFLSEQAGKGKSLFLFAGFSSQNVAETASDLTRKKLGVDVLLGLNQDELPKYIEKQREEKPNESVRFQFQYSS</sequence>
<dbReference type="KEGG" id="bsj:UP17_21445"/>
<gene>
    <name evidence="1" type="ORF">QUF89_06510</name>
</gene>
<proteinExistence type="predicted"/>
<evidence type="ECO:0000313" key="2">
    <source>
        <dbReference type="Proteomes" id="UP001234602"/>
    </source>
</evidence>
<protein>
    <submittedName>
        <fullName evidence="1">Uncharacterized protein</fullName>
    </submittedName>
</protein>
<comment type="caution">
    <text evidence="1">The sequence shown here is derived from an EMBL/GenBank/DDBJ whole genome shotgun (WGS) entry which is preliminary data.</text>
</comment>
<dbReference type="EMBL" id="JAUCEY010000008">
    <property type="protein sequence ID" value="MDM5451855.1"/>
    <property type="molecule type" value="Genomic_DNA"/>
</dbReference>
<dbReference type="Proteomes" id="UP001234602">
    <property type="component" value="Unassembled WGS sequence"/>
</dbReference>
<accession>A0AAW7I751</accession>